<name>A0A5J4X7A1_9EUKA</name>
<keyword evidence="2" id="KW-0479">Metal-binding</keyword>
<dbReference type="GO" id="GO:0005737">
    <property type="term" value="C:cytoplasm"/>
    <property type="evidence" value="ECO:0007669"/>
    <property type="project" value="TreeGrafter"/>
</dbReference>
<evidence type="ECO:0000256" key="3">
    <source>
        <dbReference type="ARBA" id="ARBA00022801"/>
    </source>
</evidence>
<dbReference type="EC" id="3.1.3.16" evidence="8"/>
<evidence type="ECO:0000256" key="2">
    <source>
        <dbReference type="ARBA" id="ARBA00022723"/>
    </source>
</evidence>
<dbReference type="SUPFAM" id="SSF56300">
    <property type="entry name" value="Metallo-dependent phosphatases"/>
    <property type="match status" value="2"/>
</dbReference>
<accession>A0A5J4X7A1</accession>
<keyword evidence="5" id="KW-0464">Manganese</keyword>
<evidence type="ECO:0000256" key="7">
    <source>
        <dbReference type="ARBA" id="ARBA00048336"/>
    </source>
</evidence>
<dbReference type="GO" id="GO:0005634">
    <property type="term" value="C:nucleus"/>
    <property type="evidence" value="ECO:0007669"/>
    <property type="project" value="TreeGrafter"/>
</dbReference>
<evidence type="ECO:0000256" key="5">
    <source>
        <dbReference type="ARBA" id="ARBA00023211"/>
    </source>
</evidence>
<evidence type="ECO:0000256" key="6">
    <source>
        <dbReference type="ARBA" id="ARBA00047761"/>
    </source>
</evidence>
<evidence type="ECO:0000256" key="4">
    <source>
        <dbReference type="ARBA" id="ARBA00022912"/>
    </source>
</evidence>
<feature type="compositionally biased region" description="Basic and acidic residues" evidence="9">
    <location>
        <begin position="458"/>
        <end position="470"/>
    </location>
</feature>
<dbReference type="Pfam" id="PF00149">
    <property type="entry name" value="Metallophos"/>
    <property type="match status" value="1"/>
</dbReference>
<proteinExistence type="inferred from homology"/>
<sequence length="573" mass="66091">MLNSITTQQIIGVPYDYLMDIPYTFDVDKLITLLLSSRAKPGEIQKVGSTLDSMAAMPLIGIQSYEVNIPEADIKALVCQARKIFMQQDVILELNAPIKICGDIHGQFQDLLRLFDFCGHPPVHNYLFLGDYVDRGPQSIEVICLLLAYKIKYPENFFLLRGNHEAACVNRLYGFYDECKRRYSVKLWKLFSDCFNCLPLCAIVSDCIFCVHGGLSPELHSLEQIRRIVRPTDIPDIGLLCDLVWADPERQPMKMVEKKVEIQKQKKKKKKQKIKFGKKNKSNQKNKEQKEMNIMNKDDEYESTGDGEEEQDNNNEQNEVDEYGMQKDMNEWKVGKWEDEGIWKIQHIEKQDPMRPTAVAGSRVRSPPVRFLFQRASDSQDDSDPLQQMNQFTYDDDGNLIERVRQPSEFGDSMRGVSSTFSAKIVGDFLRENSMELIVRGHQVMVDGYSFFGELQNDNEKDKNSNDNQEKKRKMMLKDDEQDSLEEEFQNQDRKNEFSSGFPFQSKLAEQQLKKQVNNKEQGIEQLKDNKSEQKPQLVTVFSAPNYCGDMNNNGAVMTVDQNLNCSFEIITP</sequence>
<comment type="catalytic activity">
    <reaction evidence="7 8">
        <text>O-phospho-L-threonyl-[protein] + H2O = L-threonyl-[protein] + phosphate</text>
        <dbReference type="Rhea" id="RHEA:47004"/>
        <dbReference type="Rhea" id="RHEA-COMP:11060"/>
        <dbReference type="Rhea" id="RHEA-COMP:11605"/>
        <dbReference type="ChEBI" id="CHEBI:15377"/>
        <dbReference type="ChEBI" id="CHEBI:30013"/>
        <dbReference type="ChEBI" id="CHEBI:43474"/>
        <dbReference type="ChEBI" id="CHEBI:61977"/>
        <dbReference type="EC" id="3.1.3.16"/>
    </reaction>
</comment>
<dbReference type="GO" id="GO:0004722">
    <property type="term" value="F:protein serine/threonine phosphatase activity"/>
    <property type="evidence" value="ECO:0007669"/>
    <property type="project" value="UniProtKB-EC"/>
</dbReference>
<feature type="region of interest" description="Disordered" evidence="9">
    <location>
        <begin position="256"/>
        <end position="325"/>
    </location>
</feature>
<evidence type="ECO:0000256" key="8">
    <source>
        <dbReference type="RuleBase" id="RU004273"/>
    </source>
</evidence>
<keyword evidence="4" id="KW-0904">Protein phosphatase</keyword>
<dbReference type="PANTHER" id="PTHR11668:SF300">
    <property type="entry name" value="SERINE_THREONINE-PROTEIN PHOSPHATASE"/>
    <property type="match status" value="1"/>
</dbReference>
<gene>
    <name evidence="11" type="ORF">EZS28_001741</name>
</gene>
<dbReference type="AlphaFoldDB" id="A0A5J4X7A1"/>
<organism evidence="11 12">
    <name type="scientific">Streblomastix strix</name>
    <dbReference type="NCBI Taxonomy" id="222440"/>
    <lineage>
        <taxon>Eukaryota</taxon>
        <taxon>Metamonada</taxon>
        <taxon>Preaxostyla</taxon>
        <taxon>Oxymonadida</taxon>
        <taxon>Streblomastigidae</taxon>
        <taxon>Streblomastix</taxon>
    </lineage>
</organism>
<feature type="compositionally biased region" description="Acidic residues" evidence="9">
    <location>
        <begin position="299"/>
        <end position="322"/>
    </location>
</feature>
<dbReference type="PANTHER" id="PTHR11668">
    <property type="entry name" value="SERINE/THREONINE PROTEIN PHOSPHATASE"/>
    <property type="match status" value="1"/>
</dbReference>
<feature type="domain" description="Serine/threonine specific protein phosphatases" evidence="10">
    <location>
        <begin position="160"/>
        <end position="165"/>
    </location>
</feature>
<dbReference type="InterPro" id="IPR004843">
    <property type="entry name" value="Calcineurin-like_PHP"/>
</dbReference>
<dbReference type="PROSITE" id="PS00125">
    <property type="entry name" value="SER_THR_PHOSPHATASE"/>
    <property type="match status" value="1"/>
</dbReference>
<evidence type="ECO:0000256" key="9">
    <source>
        <dbReference type="SAM" id="MobiDB-lite"/>
    </source>
</evidence>
<comment type="caution">
    <text evidence="11">The sequence shown here is derived from an EMBL/GenBank/DDBJ whole genome shotgun (WGS) entry which is preliminary data.</text>
</comment>
<feature type="region of interest" description="Disordered" evidence="9">
    <location>
        <begin position="455"/>
        <end position="474"/>
    </location>
</feature>
<comment type="similarity">
    <text evidence="8">Belongs to the PPP phosphatase family.</text>
</comment>
<keyword evidence="3 8" id="KW-0378">Hydrolase</keyword>
<dbReference type="InterPro" id="IPR006186">
    <property type="entry name" value="Ser/Thr-sp_prot-phosphatase"/>
</dbReference>
<evidence type="ECO:0000313" key="11">
    <source>
        <dbReference type="EMBL" id="KAA6402732.1"/>
    </source>
</evidence>
<comment type="cofactor">
    <cofactor evidence="1">
        <name>Mn(2+)</name>
        <dbReference type="ChEBI" id="CHEBI:29035"/>
    </cofactor>
</comment>
<dbReference type="PRINTS" id="PR00114">
    <property type="entry name" value="STPHPHTASE"/>
</dbReference>
<reference evidence="11 12" key="1">
    <citation type="submission" date="2019-03" db="EMBL/GenBank/DDBJ databases">
        <title>Single cell metagenomics reveals metabolic interactions within the superorganism composed of flagellate Streblomastix strix and complex community of Bacteroidetes bacteria on its surface.</title>
        <authorList>
            <person name="Treitli S.C."/>
            <person name="Kolisko M."/>
            <person name="Husnik F."/>
            <person name="Keeling P."/>
            <person name="Hampl V."/>
        </authorList>
    </citation>
    <scope>NUCLEOTIDE SEQUENCE [LARGE SCALE GENOMIC DNA]</scope>
    <source>
        <strain evidence="11">ST1C</strain>
    </source>
</reference>
<dbReference type="InterPro" id="IPR029052">
    <property type="entry name" value="Metallo-depent_PP-like"/>
</dbReference>
<dbReference type="Proteomes" id="UP000324800">
    <property type="component" value="Unassembled WGS sequence"/>
</dbReference>
<protein>
    <recommendedName>
        <fullName evidence="8">Serine/threonine-protein phosphatase</fullName>
        <ecNumber evidence="8">3.1.3.16</ecNumber>
    </recommendedName>
</protein>
<evidence type="ECO:0000256" key="1">
    <source>
        <dbReference type="ARBA" id="ARBA00001936"/>
    </source>
</evidence>
<feature type="compositionally biased region" description="Basic residues" evidence="9">
    <location>
        <begin position="265"/>
        <end position="284"/>
    </location>
</feature>
<comment type="catalytic activity">
    <reaction evidence="6">
        <text>O-phospho-L-seryl-[protein] + H2O = L-seryl-[protein] + phosphate</text>
        <dbReference type="Rhea" id="RHEA:20629"/>
        <dbReference type="Rhea" id="RHEA-COMP:9863"/>
        <dbReference type="Rhea" id="RHEA-COMP:11604"/>
        <dbReference type="ChEBI" id="CHEBI:15377"/>
        <dbReference type="ChEBI" id="CHEBI:29999"/>
        <dbReference type="ChEBI" id="CHEBI:43474"/>
        <dbReference type="ChEBI" id="CHEBI:83421"/>
        <dbReference type="EC" id="3.1.3.16"/>
    </reaction>
</comment>
<dbReference type="InterPro" id="IPR050341">
    <property type="entry name" value="PP1_catalytic_subunit"/>
</dbReference>
<dbReference type="Gene3D" id="3.60.21.10">
    <property type="match status" value="2"/>
</dbReference>
<evidence type="ECO:0000259" key="10">
    <source>
        <dbReference type="PROSITE" id="PS00125"/>
    </source>
</evidence>
<dbReference type="SMART" id="SM00156">
    <property type="entry name" value="PP2Ac"/>
    <property type="match status" value="1"/>
</dbReference>
<dbReference type="GO" id="GO:0046872">
    <property type="term" value="F:metal ion binding"/>
    <property type="evidence" value="ECO:0007669"/>
    <property type="project" value="UniProtKB-KW"/>
</dbReference>
<evidence type="ECO:0000313" key="12">
    <source>
        <dbReference type="Proteomes" id="UP000324800"/>
    </source>
</evidence>
<dbReference type="EMBL" id="SNRW01000194">
    <property type="protein sequence ID" value="KAA6402732.1"/>
    <property type="molecule type" value="Genomic_DNA"/>
</dbReference>